<evidence type="ECO:0000313" key="2">
    <source>
        <dbReference type="Proteomes" id="UP000025227"/>
    </source>
</evidence>
<accession>A0A7I4Y6W7</accession>
<dbReference type="WBParaSite" id="HCON_00056770-00001">
    <property type="protein sequence ID" value="HCON_00056770-00001"/>
    <property type="gene ID" value="HCON_00056770"/>
</dbReference>
<feature type="transmembrane region" description="Helical" evidence="1">
    <location>
        <begin position="6"/>
        <end position="34"/>
    </location>
</feature>
<organism evidence="2 3">
    <name type="scientific">Haemonchus contortus</name>
    <name type="common">Barber pole worm</name>
    <dbReference type="NCBI Taxonomy" id="6289"/>
    <lineage>
        <taxon>Eukaryota</taxon>
        <taxon>Metazoa</taxon>
        <taxon>Ecdysozoa</taxon>
        <taxon>Nematoda</taxon>
        <taxon>Chromadorea</taxon>
        <taxon>Rhabditida</taxon>
        <taxon>Rhabditina</taxon>
        <taxon>Rhabditomorpha</taxon>
        <taxon>Strongyloidea</taxon>
        <taxon>Trichostrongylidae</taxon>
        <taxon>Haemonchus</taxon>
    </lineage>
</organism>
<name>A0A7I4Y6W7_HAECO</name>
<sequence length="147" mass="16891">MPFSGEAVRMACLVCVLCMSILLMVICAYHFIVLKRIYRGQDIRKIRQVVQKAKVALQCGKLSAVEIAVLASQAGMTLEQVEEEYRKDSLTRRDVLMSVLGDSKNPFVRKFIQHYPSRFLSSGYDLEREFLHRSRSHRGADSREHRA</sequence>
<dbReference type="AlphaFoldDB" id="A0A7I4Y6W7"/>
<proteinExistence type="predicted"/>
<keyword evidence="2" id="KW-1185">Reference proteome</keyword>
<protein>
    <submittedName>
        <fullName evidence="3">T2SSF domain-containing protein</fullName>
    </submittedName>
</protein>
<dbReference type="Proteomes" id="UP000025227">
    <property type="component" value="Unplaced"/>
</dbReference>
<keyword evidence="1" id="KW-1133">Transmembrane helix</keyword>
<keyword evidence="1" id="KW-0812">Transmembrane</keyword>
<evidence type="ECO:0000256" key="1">
    <source>
        <dbReference type="SAM" id="Phobius"/>
    </source>
</evidence>
<keyword evidence="1" id="KW-0472">Membrane</keyword>
<dbReference type="OrthoDB" id="5859029at2759"/>
<reference evidence="3" key="1">
    <citation type="submission" date="2020-12" db="UniProtKB">
        <authorList>
            <consortium name="WormBaseParasite"/>
        </authorList>
    </citation>
    <scope>IDENTIFICATION</scope>
    <source>
        <strain evidence="3">MHco3</strain>
    </source>
</reference>
<evidence type="ECO:0000313" key="3">
    <source>
        <dbReference type="WBParaSite" id="HCON_00056770-00001"/>
    </source>
</evidence>